<name>A0A221KF62_VITFI</name>
<organism evidence="1 2">
    <name type="scientific">Vitreoscilla filiformis</name>
    <dbReference type="NCBI Taxonomy" id="63"/>
    <lineage>
        <taxon>Bacteria</taxon>
        <taxon>Pseudomonadati</taxon>
        <taxon>Pseudomonadota</taxon>
        <taxon>Betaproteobacteria</taxon>
        <taxon>Neisseriales</taxon>
        <taxon>Neisseriaceae</taxon>
        <taxon>Vitreoscilla</taxon>
    </lineage>
</organism>
<dbReference type="Proteomes" id="UP000199729">
    <property type="component" value="Chromosome"/>
</dbReference>
<accession>A0A221KF62</accession>
<dbReference type="KEGG" id="vff:VITFI_CDS1896"/>
<evidence type="ECO:0000313" key="2">
    <source>
        <dbReference type="Proteomes" id="UP000199729"/>
    </source>
</evidence>
<evidence type="ECO:0000313" key="1">
    <source>
        <dbReference type="EMBL" id="ASM77674.1"/>
    </source>
</evidence>
<proteinExistence type="predicted"/>
<reference evidence="1 2" key="1">
    <citation type="submission" date="2017-07" db="EMBL/GenBank/DDBJ databases">
        <title>Complete Genome Sequence of the cosmetic ferment Vitreoscilla filiformis (ATCC15551).</title>
        <authorList>
            <person name="Contreras S."/>
            <person name="Sagory-Zalkind P."/>
            <person name="Blanquart H."/>
            <person name="Iltis A."/>
            <person name="Morand S.C."/>
        </authorList>
    </citation>
    <scope>NUCLEOTIDE SEQUENCE [LARGE SCALE GENOMIC DNA]</scope>
    <source>
        <strain evidence="1 2">ATCC 15551</strain>
    </source>
</reference>
<dbReference type="EMBL" id="CP022423">
    <property type="protein sequence ID" value="ASM77674.1"/>
    <property type="molecule type" value="Genomic_DNA"/>
</dbReference>
<keyword evidence="2" id="KW-1185">Reference proteome</keyword>
<sequence length="45" mass="5179">MACDDSDSAFWQGLDWRDWSMTILKRSGILQAVGRFCLEMHQATT</sequence>
<protein>
    <submittedName>
        <fullName evidence="1">Uncharacterized protein</fullName>
    </submittedName>
</protein>
<gene>
    <name evidence="1" type="ORF">VITFI_CDS1896</name>
</gene>
<dbReference type="AlphaFoldDB" id="A0A221KF62"/>